<reference evidence="1" key="2">
    <citation type="journal article" date="2015" name="Fish Shellfish Immunol.">
        <title>Early steps in the European eel (Anguilla anguilla)-Vibrio vulnificus interaction in the gills: Role of the RtxA13 toxin.</title>
        <authorList>
            <person name="Callol A."/>
            <person name="Pajuelo D."/>
            <person name="Ebbesson L."/>
            <person name="Teles M."/>
            <person name="MacKenzie S."/>
            <person name="Amaro C."/>
        </authorList>
    </citation>
    <scope>NUCLEOTIDE SEQUENCE</scope>
</reference>
<dbReference type="AlphaFoldDB" id="A0A0E9RHR5"/>
<name>A0A0E9RHR5_ANGAN</name>
<protein>
    <submittedName>
        <fullName evidence="1">Uncharacterized protein</fullName>
    </submittedName>
</protein>
<dbReference type="EMBL" id="GBXM01079871">
    <property type="protein sequence ID" value="JAH28706.1"/>
    <property type="molecule type" value="Transcribed_RNA"/>
</dbReference>
<proteinExistence type="predicted"/>
<reference evidence="1" key="1">
    <citation type="submission" date="2014-11" db="EMBL/GenBank/DDBJ databases">
        <authorList>
            <person name="Amaro Gonzalez C."/>
        </authorList>
    </citation>
    <scope>NUCLEOTIDE SEQUENCE</scope>
</reference>
<accession>A0A0E9RHR5</accession>
<evidence type="ECO:0000313" key="1">
    <source>
        <dbReference type="EMBL" id="JAH28706.1"/>
    </source>
</evidence>
<sequence>MFSSAIPASDEVSVLAWSTCSTGDGLCPIFVCRVPWGGDVSADQH</sequence>
<organism evidence="1">
    <name type="scientific">Anguilla anguilla</name>
    <name type="common">European freshwater eel</name>
    <name type="synonym">Muraena anguilla</name>
    <dbReference type="NCBI Taxonomy" id="7936"/>
    <lineage>
        <taxon>Eukaryota</taxon>
        <taxon>Metazoa</taxon>
        <taxon>Chordata</taxon>
        <taxon>Craniata</taxon>
        <taxon>Vertebrata</taxon>
        <taxon>Euteleostomi</taxon>
        <taxon>Actinopterygii</taxon>
        <taxon>Neopterygii</taxon>
        <taxon>Teleostei</taxon>
        <taxon>Anguilliformes</taxon>
        <taxon>Anguillidae</taxon>
        <taxon>Anguilla</taxon>
    </lineage>
</organism>